<comment type="caution">
    <text evidence="3">The sequence shown here is derived from an EMBL/GenBank/DDBJ whole genome shotgun (WGS) entry which is preliminary data.</text>
</comment>
<dbReference type="Gene3D" id="3.40.50.1110">
    <property type="entry name" value="SGNH hydrolase"/>
    <property type="match status" value="1"/>
</dbReference>
<organism evidence="3 4">
    <name type="scientific">Tilletia walkeri</name>
    <dbReference type="NCBI Taxonomy" id="117179"/>
    <lineage>
        <taxon>Eukaryota</taxon>
        <taxon>Fungi</taxon>
        <taxon>Dikarya</taxon>
        <taxon>Basidiomycota</taxon>
        <taxon>Ustilaginomycotina</taxon>
        <taxon>Exobasidiomycetes</taxon>
        <taxon>Tilletiales</taxon>
        <taxon>Tilletiaceae</taxon>
        <taxon>Tilletia</taxon>
    </lineage>
</organism>
<dbReference type="EMBL" id="LWDG02000236">
    <property type="protein sequence ID" value="KAE8267343.1"/>
    <property type="molecule type" value="Genomic_DNA"/>
</dbReference>
<proteinExistence type="predicted"/>
<dbReference type="InterPro" id="IPR036514">
    <property type="entry name" value="SGNH_hydro_sf"/>
</dbReference>
<protein>
    <recommendedName>
        <fullName evidence="5">SGNH hydrolase-type esterase domain-containing protein</fullName>
    </recommendedName>
</protein>
<evidence type="ECO:0000313" key="3">
    <source>
        <dbReference type="EMBL" id="KAE8267343.1"/>
    </source>
</evidence>
<keyword evidence="2" id="KW-0732">Signal</keyword>
<evidence type="ECO:0000313" key="4">
    <source>
        <dbReference type="Proteomes" id="UP000078113"/>
    </source>
</evidence>
<name>A0A8X7T414_9BASI</name>
<reference evidence="3" key="1">
    <citation type="submission" date="2016-04" db="EMBL/GenBank/DDBJ databases">
        <authorList>
            <person name="Nguyen H.D."/>
            <person name="Samba Siva P."/>
            <person name="Cullis J."/>
            <person name="Levesque C.A."/>
            <person name="Hambleton S."/>
        </authorList>
    </citation>
    <scope>NUCLEOTIDE SEQUENCE</scope>
    <source>
        <strain evidence="3">DAOMC 236422</strain>
    </source>
</reference>
<keyword evidence="1" id="KW-0378">Hydrolase</keyword>
<evidence type="ECO:0008006" key="5">
    <source>
        <dbReference type="Google" id="ProtNLM"/>
    </source>
</evidence>
<dbReference type="AlphaFoldDB" id="A0A8X7T414"/>
<feature type="signal peptide" evidence="2">
    <location>
        <begin position="1"/>
        <end position="24"/>
    </location>
</feature>
<dbReference type="PANTHER" id="PTHR45648:SF22">
    <property type="entry name" value="GDSL LIPASE_ACYLHYDROLASE FAMILY PROTEIN (AFU_ORTHOLOGUE AFUA_4G14700)"/>
    <property type="match status" value="1"/>
</dbReference>
<dbReference type="Proteomes" id="UP000078113">
    <property type="component" value="Unassembled WGS sequence"/>
</dbReference>
<evidence type="ECO:0000256" key="2">
    <source>
        <dbReference type="SAM" id="SignalP"/>
    </source>
</evidence>
<reference evidence="3" key="2">
    <citation type="journal article" date="2019" name="IMA Fungus">
        <title>Genome sequencing and comparison of five Tilletia species to identify candidate genes for the detection of regulated species infecting wheat.</title>
        <authorList>
            <person name="Nguyen H.D.T."/>
            <person name="Sultana T."/>
            <person name="Kesanakurti P."/>
            <person name="Hambleton S."/>
        </authorList>
    </citation>
    <scope>NUCLEOTIDE SEQUENCE</scope>
    <source>
        <strain evidence="3">DAOMC 236422</strain>
    </source>
</reference>
<gene>
    <name evidence="3" type="ORF">A4X09_0g5008</name>
</gene>
<dbReference type="InterPro" id="IPR051058">
    <property type="entry name" value="GDSL_Est/Lipase"/>
</dbReference>
<evidence type="ECO:0000256" key="1">
    <source>
        <dbReference type="ARBA" id="ARBA00022801"/>
    </source>
</evidence>
<feature type="chain" id="PRO_5036459095" description="SGNH hydrolase-type esterase domain-containing protein" evidence="2">
    <location>
        <begin position="25"/>
        <end position="296"/>
    </location>
</feature>
<dbReference type="GO" id="GO:0016787">
    <property type="term" value="F:hydrolase activity"/>
    <property type="evidence" value="ECO:0007669"/>
    <property type="project" value="UniProtKB-KW"/>
</dbReference>
<dbReference type="PANTHER" id="PTHR45648">
    <property type="entry name" value="GDSL LIPASE/ACYLHYDROLASE FAMILY PROTEIN (AFU_ORTHOLOGUE AFUA_4G14700)"/>
    <property type="match status" value="1"/>
</dbReference>
<accession>A0A8X7T414</accession>
<dbReference type="SUPFAM" id="SSF52266">
    <property type="entry name" value="SGNH hydrolase"/>
    <property type="match status" value="1"/>
</dbReference>
<keyword evidence="4" id="KW-1185">Reference proteome</keyword>
<sequence>MIFTFRTFAISLLAVVNLEAIALALNVPCNVFSTEDLKGADIRPIKNIYTFGDSYTDYRSDWNVQTYAISGATCDNLQQNQGSVDMAGQLGLFATRFHTSSVPLGLTDDPNTTVATLLIGGNDIILMQKKAWGTLPPVAFSNGSIEGTSLCIKSKLDMMHSLGFRRFVLFEMPPIDKSQRLGSTPEHAASTAALVKISNEQTKQHSTELLEKWNDGSTISIFPTVKLVEPMVELNSAYEFKHGRGNYCNLTCRDPFSYVWTDDIHLSTRAFQLLANAFVRFLDPDWKSGAIFSDLE</sequence>